<evidence type="ECO:0000313" key="1">
    <source>
        <dbReference type="EMBL" id="KAF2679188.1"/>
    </source>
</evidence>
<gene>
    <name evidence="1" type="ORF">K458DRAFT_394093</name>
</gene>
<dbReference type="Proteomes" id="UP000799291">
    <property type="component" value="Unassembled WGS sequence"/>
</dbReference>
<protein>
    <recommendedName>
        <fullName evidence="3">Terpenoid synthase</fullName>
    </recommendedName>
</protein>
<dbReference type="AlphaFoldDB" id="A0A6G1IM68"/>
<proteinExistence type="predicted"/>
<reference evidence="1" key="1">
    <citation type="journal article" date="2020" name="Stud. Mycol.">
        <title>101 Dothideomycetes genomes: a test case for predicting lifestyles and emergence of pathogens.</title>
        <authorList>
            <person name="Haridas S."/>
            <person name="Albert R."/>
            <person name="Binder M."/>
            <person name="Bloem J."/>
            <person name="Labutti K."/>
            <person name="Salamov A."/>
            <person name="Andreopoulos B."/>
            <person name="Baker S."/>
            <person name="Barry K."/>
            <person name="Bills G."/>
            <person name="Bluhm B."/>
            <person name="Cannon C."/>
            <person name="Castanera R."/>
            <person name="Culley D."/>
            <person name="Daum C."/>
            <person name="Ezra D."/>
            <person name="Gonzalez J."/>
            <person name="Henrissat B."/>
            <person name="Kuo A."/>
            <person name="Liang C."/>
            <person name="Lipzen A."/>
            <person name="Lutzoni F."/>
            <person name="Magnuson J."/>
            <person name="Mondo S."/>
            <person name="Nolan M."/>
            <person name="Ohm R."/>
            <person name="Pangilinan J."/>
            <person name="Park H.-J."/>
            <person name="Ramirez L."/>
            <person name="Alfaro M."/>
            <person name="Sun H."/>
            <person name="Tritt A."/>
            <person name="Yoshinaga Y."/>
            <person name="Zwiers L.-H."/>
            <person name="Turgeon B."/>
            <person name="Goodwin S."/>
            <person name="Spatafora J."/>
            <person name="Crous P."/>
            <person name="Grigoriev I."/>
        </authorList>
    </citation>
    <scope>NUCLEOTIDE SEQUENCE</scope>
    <source>
        <strain evidence="1">CBS 122367</strain>
    </source>
</reference>
<sequence>MEYQFSKIVDPSLFDSKGLIADIPVRKNLFSEAEYFKGALDPKYPLMSVDIPECRPERLEIVAYANEFAFLYDDATEYMAHDQVIVSMNESIRLFLEAAETGHMNPQGSGINNMQAQMFKEMATIDQPRTMVAMKAWAEFLQLTSSRYRRRRFETLDEYIPYRVWDVGQMHMFGLITFGMGLTIPESDMEKCTKDT</sequence>
<dbReference type="OrthoDB" id="6921389at2759"/>
<name>A0A6G1IM68_9PLEO</name>
<dbReference type="SUPFAM" id="SSF48576">
    <property type="entry name" value="Terpenoid synthases"/>
    <property type="match status" value="1"/>
</dbReference>
<evidence type="ECO:0008006" key="3">
    <source>
        <dbReference type="Google" id="ProtNLM"/>
    </source>
</evidence>
<evidence type="ECO:0000313" key="2">
    <source>
        <dbReference type="Proteomes" id="UP000799291"/>
    </source>
</evidence>
<dbReference type="Gene3D" id="1.10.600.10">
    <property type="entry name" value="Farnesyl Diphosphate Synthase"/>
    <property type="match status" value="1"/>
</dbReference>
<dbReference type="InterPro" id="IPR008949">
    <property type="entry name" value="Isoprenoid_synthase_dom_sf"/>
</dbReference>
<dbReference type="EMBL" id="MU005605">
    <property type="protein sequence ID" value="KAF2679188.1"/>
    <property type="molecule type" value="Genomic_DNA"/>
</dbReference>
<dbReference type="Pfam" id="PF19086">
    <property type="entry name" value="Terpene_syn_C_2"/>
    <property type="match status" value="1"/>
</dbReference>
<keyword evidence="2" id="KW-1185">Reference proteome</keyword>
<accession>A0A6G1IM68</accession>
<organism evidence="1 2">
    <name type="scientific">Lentithecium fluviatile CBS 122367</name>
    <dbReference type="NCBI Taxonomy" id="1168545"/>
    <lineage>
        <taxon>Eukaryota</taxon>
        <taxon>Fungi</taxon>
        <taxon>Dikarya</taxon>
        <taxon>Ascomycota</taxon>
        <taxon>Pezizomycotina</taxon>
        <taxon>Dothideomycetes</taxon>
        <taxon>Pleosporomycetidae</taxon>
        <taxon>Pleosporales</taxon>
        <taxon>Massarineae</taxon>
        <taxon>Lentitheciaceae</taxon>
        <taxon>Lentithecium</taxon>
    </lineage>
</organism>